<evidence type="ECO:0000313" key="2">
    <source>
        <dbReference type="Proteomes" id="UP001151699"/>
    </source>
</evidence>
<dbReference type="EMBL" id="WJQU01000002">
    <property type="protein sequence ID" value="KAJ6641129.1"/>
    <property type="molecule type" value="Genomic_DNA"/>
</dbReference>
<evidence type="ECO:0000313" key="1">
    <source>
        <dbReference type="EMBL" id="KAJ6641129.1"/>
    </source>
</evidence>
<sequence>MTAKKQIYEQRICYGCGKSGHFIQHEIMNPKTQRETKEIKLHSWYRTKATTIINFNPNWYEPITLANGTQTVSKGIGEIEMNCFNEFGEPQKR</sequence>
<organism evidence="1 2">
    <name type="scientific">Pseudolycoriella hygida</name>
    <dbReference type="NCBI Taxonomy" id="35572"/>
    <lineage>
        <taxon>Eukaryota</taxon>
        <taxon>Metazoa</taxon>
        <taxon>Ecdysozoa</taxon>
        <taxon>Arthropoda</taxon>
        <taxon>Hexapoda</taxon>
        <taxon>Insecta</taxon>
        <taxon>Pterygota</taxon>
        <taxon>Neoptera</taxon>
        <taxon>Endopterygota</taxon>
        <taxon>Diptera</taxon>
        <taxon>Nematocera</taxon>
        <taxon>Sciaroidea</taxon>
        <taxon>Sciaridae</taxon>
        <taxon>Pseudolycoriella</taxon>
    </lineage>
</organism>
<gene>
    <name evidence="1" type="ORF">Bhyg_06064</name>
</gene>
<dbReference type="AlphaFoldDB" id="A0A9Q0S1L0"/>
<keyword evidence="2" id="KW-1185">Reference proteome</keyword>
<accession>A0A9Q0S1L0</accession>
<comment type="caution">
    <text evidence="1">The sequence shown here is derived from an EMBL/GenBank/DDBJ whole genome shotgun (WGS) entry which is preliminary data.</text>
</comment>
<protein>
    <submittedName>
        <fullName evidence="1">Uncharacterized protein</fullName>
    </submittedName>
</protein>
<proteinExistence type="predicted"/>
<name>A0A9Q0S1L0_9DIPT</name>
<reference evidence="1" key="1">
    <citation type="submission" date="2022-07" db="EMBL/GenBank/DDBJ databases">
        <authorList>
            <person name="Trinca V."/>
            <person name="Uliana J.V.C."/>
            <person name="Torres T.T."/>
            <person name="Ward R.J."/>
            <person name="Monesi N."/>
        </authorList>
    </citation>
    <scope>NUCLEOTIDE SEQUENCE</scope>
    <source>
        <strain evidence="1">HSMRA1968</strain>
        <tissue evidence="1">Whole embryos</tissue>
    </source>
</reference>
<dbReference type="Proteomes" id="UP001151699">
    <property type="component" value="Chromosome B"/>
</dbReference>